<dbReference type="PROSITE" id="PS51210">
    <property type="entry name" value="PLA2C"/>
    <property type="match status" value="1"/>
</dbReference>
<evidence type="ECO:0000313" key="14">
    <source>
        <dbReference type="Ensembl" id="ENSSPUP00000024117.1"/>
    </source>
</evidence>
<keyword evidence="3 10" id="KW-0963">Cytoplasm</keyword>
<dbReference type="FunFam" id="2.60.40.150:FF:000030">
    <property type="entry name" value="Phospholipase A2"/>
    <property type="match status" value="1"/>
</dbReference>
<evidence type="ECO:0000313" key="15">
    <source>
        <dbReference type="Proteomes" id="UP000694392"/>
    </source>
</evidence>
<evidence type="ECO:0000256" key="6">
    <source>
        <dbReference type="ARBA" id="ARBA00022837"/>
    </source>
</evidence>
<keyword evidence="6 10" id="KW-0106">Calcium</keyword>
<protein>
    <recommendedName>
        <fullName evidence="2 10">Phospholipase A2</fullName>
        <ecNumber evidence="2 10">3.1.1.4</ecNumber>
    </recommendedName>
</protein>
<dbReference type="Proteomes" id="UP000694392">
    <property type="component" value="Unplaced"/>
</dbReference>
<dbReference type="InterPro" id="IPR000008">
    <property type="entry name" value="C2_dom"/>
</dbReference>
<dbReference type="GeneTree" id="ENSGT01030000234606"/>
<dbReference type="GO" id="GO:0005544">
    <property type="term" value="F:calcium-dependent phospholipid binding"/>
    <property type="evidence" value="ECO:0007669"/>
    <property type="project" value="TreeGrafter"/>
</dbReference>
<reference evidence="14" key="2">
    <citation type="submission" date="2025-09" db="UniProtKB">
        <authorList>
            <consortium name="Ensembl"/>
        </authorList>
    </citation>
    <scope>IDENTIFICATION</scope>
</reference>
<feature type="chain" id="PRO_5034512847" description="Phospholipase A2" evidence="11">
    <location>
        <begin position="19"/>
        <end position="642"/>
    </location>
</feature>
<keyword evidence="4 10" id="KW-0479">Metal-binding</keyword>
<dbReference type="Gene3D" id="2.60.40.150">
    <property type="entry name" value="C2 domain"/>
    <property type="match status" value="1"/>
</dbReference>
<dbReference type="InterPro" id="IPR016035">
    <property type="entry name" value="Acyl_Trfase/lysoPLipase"/>
</dbReference>
<evidence type="ECO:0000256" key="2">
    <source>
        <dbReference type="ARBA" id="ARBA00013278"/>
    </source>
</evidence>
<dbReference type="PROSITE" id="PS50004">
    <property type="entry name" value="C2"/>
    <property type="match status" value="1"/>
</dbReference>
<evidence type="ECO:0000256" key="4">
    <source>
        <dbReference type="ARBA" id="ARBA00022723"/>
    </source>
</evidence>
<feature type="domain" description="PLA2c" evidence="13">
    <location>
        <begin position="120"/>
        <end position="642"/>
    </location>
</feature>
<evidence type="ECO:0000259" key="13">
    <source>
        <dbReference type="PROSITE" id="PS51210"/>
    </source>
</evidence>
<keyword evidence="11" id="KW-0732">Signal</keyword>
<dbReference type="SMART" id="SM00022">
    <property type="entry name" value="PLAc"/>
    <property type="match status" value="1"/>
</dbReference>
<dbReference type="GO" id="GO:0005509">
    <property type="term" value="F:calcium ion binding"/>
    <property type="evidence" value="ECO:0007669"/>
    <property type="project" value="TreeGrafter"/>
</dbReference>
<dbReference type="Pfam" id="PF01735">
    <property type="entry name" value="PLA2_B"/>
    <property type="match status" value="1"/>
</dbReference>
<keyword evidence="15" id="KW-1185">Reference proteome</keyword>
<dbReference type="PANTHER" id="PTHR10728">
    <property type="entry name" value="CYTOSOLIC PHOSPHOLIPASE A2"/>
    <property type="match status" value="1"/>
</dbReference>
<evidence type="ECO:0000256" key="1">
    <source>
        <dbReference type="ARBA" id="ARBA00004496"/>
    </source>
</evidence>
<evidence type="ECO:0000256" key="8">
    <source>
        <dbReference type="ARBA" id="ARBA00023098"/>
    </source>
</evidence>
<dbReference type="Ensembl" id="ENSSPUT00000025720.1">
    <property type="protein sequence ID" value="ENSSPUP00000024117.1"/>
    <property type="gene ID" value="ENSSPUG00000018467.1"/>
</dbReference>
<proteinExistence type="predicted"/>
<dbReference type="SUPFAM" id="SSF52151">
    <property type="entry name" value="FabD/lysophospholipase-like"/>
    <property type="match status" value="1"/>
</dbReference>
<organism evidence="14 15">
    <name type="scientific">Sphenodon punctatus</name>
    <name type="common">Tuatara</name>
    <name type="synonym">Hatteria punctata</name>
    <dbReference type="NCBI Taxonomy" id="8508"/>
    <lineage>
        <taxon>Eukaryota</taxon>
        <taxon>Metazoa</taxon>
        <taxon>Chordata</taxon>
        <taxon>Craniata</taxon>
        <taxon>Vertebrata</taxon>
        <taxon>Euteleostomi</taxon>
        <taxon>Lepidosauria</taxon>
        <taxon>Sphenodontia</taxon>
        <taxon>Sphenodontidae</taxon>
        <taxon>Sphenodon</taxon>
    </lineage>
</organism>
<dbReference type="AlphaFoldDB" id="A0A8D0HU99"/>
<sequence>PQSETFFCCLLSVRIIQARNICWGDLVSASDCYVTLWLPSASNKLAKTKTISNSSNSVWNENFHFIIQPLNILELKLYDEDIITKDDHLFTVVYDLAQVRPGETVHESFTLSLVVRRNGRCRWKGHLISLSLYSSLEDLDEFLCKRKKVVADALEKILQLDHDLQADEVPVIAVTATGGSVRAMSSLYGHLLGLQKLNLLNCVTYIAGASGSTWTMRSLYEDTDWSHKDLMGPISKARKHVTKSKSSAFSLESLKHYDKELRQRAQEGHSISVTDVWSLIVDHMFHDELSSQQEAVIQGQNALPIYLAINVKEDTQSTFEFKEWCEFSPYEVGFPKYGAFIRSDDLGSEFFMGRLMKKIPESRICYLEGSLLISFIIILTFWEHSWWGKTSCLICPLEDVSNTVNGILTKRLLENQTSNFLKGIQLHKEYYQQREFVTWNDSQLDLSPNQLTPLEKELCLADAGYYINTSCLPLLRKERKVDLILSFDYNLLETCFQVRLFNLFIYCLEQGIPFPKIVLTEEDKKNPKECYLFADEENPDAPLVLHFPLVNSSFREYKAQGVRRGPVEMAEGKVELTSLSPYKMTNLTYSEGDFDKMLKLSDYNVQNNSNLILQTIHKAMNRRLQPSDRPQGQPHVECITIV</sequence>
<dbReference type="OMA" id="FRFRIHS"/>
<dbReference type="InterPro" id="IPR002642">
    <property type="entry name" value="LysoPLipase_cat_dom"/>
</dbReference>
<dbReference type="GO" id="GO:0046475">
    <property type="term" value="P:glycerophospholipid catabolic process"/>
    <property type="evidence" value="ECO:0007669"/>
    <property type="project" value="TreeGrafter"/>
</dbReference>
<dbReference type="Gene3D" id="3.40.1090.10">
    <property type="entry name" value="Cytosolic phospholipase A2 catalytic domain"/>
    <property type="match status" value="1"/>
</dbReference>
<evidence type="ECO:0000256" key="5">
    <source>
        <dbReference type="ARBA" id="ARBA00022801"/>
    </source>
</evidence>
<comment type="catalytic activity">
    <reaction evidence="10">
        <text>a 1,2-diacyl-sn-glycero-3-phosphocholine + H2O = a 1-acyl-sn-glycero-3-phosphocholine + a fatty acid + H(+)</text>
        <dbReference type="Rhea" id="RHEA:15801"/>
        <dbReference type="ChEBI" id="CHEBI:15377"/>
        <dbReference type="ChEBI" id="CHEBI:15378"/>
        <dbReference type="ChEBI" id="CHEBI:28868"/>
        <dbReference type="ChEBI" id="CHEBI:57643"/>
        <dbReference type="ChEBI" id="CHEBI:58168"/>
        <dbReference type="EC" id="3.1.1.4"/>
    </reaction>
</comment>
<dbReference type="SMART" id="SM00239">
    <property type="entry name" value="C2"/>
    <property type="match status" value="1"/>
</dbReference>
<keyword evidence="8 9" id="KW-0443">Lipid metabolism</keyword>
<keyword evidence="5 9" id="KW-0378">Hydrolase</keyword>
<feature type="domain" description="C2" evidence="12">
    <location>
        <begin position="1"/>
        <end position="109"/>
    </location>
</feature>
<evidence type="ECO:0000256" key="3">
    <source>
        <dbReference type="ARBA" id="ARBA00022490"/>
    </source>
</evidence>
<dbReference type="EC" id="3.1.1.4" evidence="2 10"/>
<dbReference type="InterPro" id="IPR035892">
    <property type="entry name" value="C2_domain_sf"/>
</dbReference>
<feature type="signal peptide" evidence="11">
    <location>
        <begin position="1"/>
        <end position="18"/>
    </location>
</feature>
<evidence type="ECO:0000256" key="9">
    <source>
        <dbReference type="PROSITE-ProRule" id="PRU00555"/>
    </source>
</evidence>
<dbReference type="Pfam" id="PF00168">
    <property type="entry name" value="C2"/>
    <property type="match status" value="1"/>
</dbReference>
<evidence type="ECO:0000256" key="11">
    <source>
        <dbReference type="SAM" id="SignalP"/>
    </source>
</evidence>
<accession>A0A8D0HU99</accession>
<name>A0A8D0HU99_SPHPU</name>
<comment type="subcellular location">
    <subcellularLocation>
        <location evidence="1">Cytoplasm</location>
    </subcellularLocation>
</comment>
<evidence type="ECO:0000256" key="10">
    <source>
        <dbReference type="RuleBase" id="RU362102"/>
    </source>
</evidence>
<evidence type="ECO:0000256" key="7">
    <source>
        <dbReference type="ARBA" id="ARBA00022963"/>
    </source>
</evidence>
<comment type="domain">
    <text evidence="10">The N-terminal C2 domain associates with lipid membranes upon calcium binding.</text>
</comment>
<dbReference type="SUPFAM" id="SSF49562">
    <property type="entry name" value="C2 domain (Calcium/lipid-binding domain, CaLB)"/>
    <property type="match status" value="1"/>
</dbReference>
<evidence type="ECO:0000259" key="12">
    <source>
        <dbReference type="PROSITE" id="PS50004"/>
    </source>
</evidence>
<keyword evidence="7 9" id="KW-0442">Lipid degradation</keyword>
<dbReference type="PANTHER" id="PTHR10728:SF32">
    <property type="entry name" value="CYTOSOLIC PHOSPHOLIPASE A2 BETA"/>
    <property type="match status" value="1"/>
</dbReference>
<dbReference type="GO" id="GO:0047498">
    <property type="term" value="F:calcium-dependent phospholipase A2 activity"/>
    <property type="evidence" value="ECO:0007669"/>
    <property type="project" value="TreeGrafter"/>
</dbReference>
<reference evidence="14" key="1">
    <citation type="submission" date="2025-08" db="UniProtKB">
        <authorList>
            <consortium name="Ensembl"/>
        </authorList>
    </citation>
    <scope>IDENTIFICATION</scope>
</reference>
<dbReference type="GO" id="GO:0005829">
    <property type="term" value="C:cytosol"/>
    <property type="evidence" value="ECO:0007669"/>
    <property type="project" value="TreeGrafter"/>
</dbReference>